<proteinExistence type="predicted"/>
<name>A0ABR6RJ59_9BURK</name>
<evidence type="ECO:0000313" key="2">
    <source>
        <dbReference type="Proteomes" id="UP000562492"/>
    </source>
</evidence>
<dbReference type="RefSeq" id="WP_184710230.1">
    <property type="nucleotide sequence ID" value="NZ_JACHKZ010000024.1"/>
</dbReference>
<accession>A0ABR6RJ59</accession>
<organism evidence="1 2">
    <name type="scientific">Comamonas odontotermitis</name>
    <dbReference type="NCBI Taxonomy" id="379895"/>
    <lineage>
        <taxon>Bacteria</taxon>
        <taxon>Pseudomonadati</taxon>
        <taxon>Pseudomonadota</taxon>
        <taxon>Betaproteobacteria</taxon>
        <taxon>Burkholderiales</taxon>
        <taxon>Comamonadaceae</taxon>
        <taxon>Comamonas</taxon>
    </lineage>
</organism>
<gene>
    <name evidence="1" type="ORF">HNP33_003311</name>
</gene>
<dbReference type="EMBL" id="JACHKZ010000024">
    <property type="protein sequence ID" value="MBB6579201.1"/>
    <property type="molecule type" value="Genomic_DNA"/>
</dbReference>
<reference evidence="1 2" key="1">
    <citation type="submission" date="2020-08" db="EMBL/GenBank/DDBJ databases">
        <title>Functional genomics of gut bacteria from endangered species of beetles.</title>
        <authorList>
            <person name="Carlos-Shanley C."/>
        </authorList>
    </citation>
    <scope>NUCLEOTIDE SEQUENCE [LARGE SCALE GENOMIC DNA]</scope>
    <source>
        <strain evidence="1 2">S00124</strain>
    </source>
</reference>
<protein>
    <submittedName>
        <fullName evidence="1">Uncharacterized protein</fullName>
    </submittedName>
</protein>
<dbReference type="Proteomes" id="UP000562492">
    <property type="component" value="Unassembled WGS sequence"/>
</dbReference>
<comment type="caution">
    <text evidence="1">The sequence shown here is derived from an EMBL/GenBank/DDBJ whole genome shotgun (WGS) entry which is preliminary data.</text>
</comment>
<evidence type="ECO:0000313" key="1">
    <source>
        <dbReference type="EMBL" id="MBB6579201.1"/>
    </source>
</evidence>
<sequence length="92" mass="10433">MKKLAAEQCSCAHQMNCINCCDDGMLCRVKADAHRLRFRLLNGQAHSWPQQSECNQNAPDFLHDQAWLPASQHAFAMLQRLFGRSPKGSFTN</sequence>
<keyword evidence="2" id="KW-1185">Reference proteome</keyword>